<proteinExistence type="predicted"/>
<accession>A0ABU6YNR7</accession>
<evidence type="ECO:0000313" key="2">
    <source>
        <dbReference type="EMBL" id="MED6210929.1"/>
    </source>
</evidence>
<protein>
    <submittedName>
        <fullName evidence="2">Uncharacterized protein</fullName>
    </submittedName>
</protein>
<evidence type="ECO:0000256" key="1">
    <source>
        <dbReference type="SAM" id="MobiDB-lite"/>
    </source>
</evidence>
<organism evidence="2 3">
    <name type="scientific">Stylosanthes scabra</name>
    <dbReference type="NCBI Taxonomy" id="79078"/>
    <lineage>
        <taxon>Eukaryota</taxon>
        <taxon>Viridiplantae</taxon>
        <taxon>Streptophyta</taxon>
        <taxon>Embryophyta</taxon>
        <taxon>Tracheophyta</taxon>
        <taxon>Spermatophyta</taxon>
        <taxon>Magnoliopsida</taxon>
        <taxon>eudicotyledons</taxon>
        <taxon>Gunneridae</taxon>
        <taxon>Pentapetalae</taxon>
        <taxon>rosids</taxon>
        <taxon>fabids</taxon>
        <taxon>Fabales</taxon>
        <taxon>Fabaceae</taxon>
        <taxon>Papilionoideae</taxon>
        <taxon>50 kb inversion clade</taxon>
        <taxon>dalbergioids sensu lato</taxon>
        <taxon>Dalbergieae</taxon>
        <taxon>Pterocarpus clade</taxon>
        <taxon>Stylosanthes</taxon>
    </lineage>
</organism>
<dbReference type="Proteomes" id="UP001341840">
    <property type="component" value="Unassembled WGS sequence"/>
</dbReference>
<sequence>MKEVSWLLFTTRERLKKNRELALDLVAQKRLVFLCFRQRHLLSCKNTILQKLSVTGSKRVAKLFYKALVAVVSEHMKYGSFVVQSDTNLEVIFHCRRDFPKVRITEHMKYGSFVVQSDTNLEVIFHCRRDFPKVGITELHAKLEDVVASSDGSNPNPTFNRIGGSSSSAQVTPVVQIIPPCVASPSFAADLYNEDDDGCDLGDNRTFGELVADVANNPHNVPRGAQISEPEGIEKALGDDEDDNEPAFIIGDSDDDHQSIPGGRSVPSSSRSRKYPAHFSALDLEVVAPTQEENDAGVGFGGGAQWMF</sequence>
<keyword evidence="3" id="KW-1185">Reference proteome</keyword>
<comment type="caution">
    <text evidence="2">The sequence shown here is derived from an EMBL/GenBank/DDBJ whole genome shotgun (WGS) entry which is preliminary data.</text>
</comment>
<feature type="compositionally biased region" description="Low complexity" evidence="1">
    <location>
        <begin position="259"/>
        <end position="270"/>
    </location>
</feature>
<dbReference type="EMBL" id="JASCZI010242397">
    <property type="protein sequence ID" value="MED6210929.1"/>
    <property type="molecule type" value="Genomic_DNA"/>
</dbReference>
<evidence type="ECO:0000313" key="3">
    <source>
        <dbReference type="Proteomes" id="UP001341840"/>
    </source>
</evidence>
<feature type="region of interest" description="Disordered" evidence="1">
    <location>
        <begin position="235"/>
        <end position="274"/>
    </location>
</feature>
<name>A0ABU6YNR7_9FABA</name>
<reference evidence="2 3" key="1">
    <citation type="journal article" date="2023" name="Plants (Basel)">
        <title>Bridging the Gap: Combining Genomics and Transcriptomics Approaches to Understand Stylosanthes scabra, an Orphan Legume from the Brazilian Caatinga.</title>
        <authorList>
            <person name="Ferreira-Neto J.R.C."/>
            <person name="da Silva M.D."/>
            <person name="Binneck E."/>
            <person name="de Melo N.F."/>
            <person name="da Silva R.H."/>
            <person name="de Melo A.L.T.M."/>
            <person name="Pandolfi V."/>
            <person name="Bustamante F.O."/>
            <person name="Brasileiro-Vidal A.C."/>
            <person name="Benko-Iseppon A.M."/>
        </authorList>
    </citation>
    <scope>NUCLEOTIDE SEQUENCE [LARGE SCALE GENOMIC DNA]</scope>
    <source>
        <tissue evidence="2">Leaves</tissue>
    </source>
</reference>
<gene>
    <name evidence="2" type="ORF">PIB30_068725</name>
</gene>